<dbReference type="Gene3D" id="3.30.2130.30">
    <property type="match status" value="1"/>
</dbReference>
<dbReference type="RefSeq" id="WP_250598137.1">
    <property type="nucleotide sequence ID" value="NZ_JAKRVY010000010.1"/>
</dbReference>
<sequence>MHPPGADTVLLRHGEVNTKSRQVQLAMERRLVENVRAVLADRGVDGDVERRWTRPLIHVAEEDVEAATTAASDVFGVVSASPALVVDADRAAIESALVRTATACYTGGSFAIEARRAGNTTPFDSEDIGKFGGNAIWDAVSERFDPEVDLDDPDLTFYVECRKAEAFVFIEKRQGPGGLPIGTQDPLITLVSGGIDSPVAAYEVMRRGAPTIPVYLDLGDYGGVDHRERAIESVRTLAKYAPDHSFDLRIVDAGETVAHLAETIEEGRMLAFRRYMYQVGETVAKDGGAVGIVTGEAIGQKSSQTTANMGVTSQSVDLPVHRPLLTVDKEEIVERARAIDTFDTATISAGCNRFAPEQAETHGSLDAIQRLEPDDLLERAQRDARAADVIELGR</sequence>
<dbReference type="PANTHER" id="PTHR43209:SF1">
    <property type="entry name" value="TRNA SULFURTRANSFERASE"/>
    <property type="match status" value="1"/>
</dbReference>
<dbReference type="InterPro" id="IPR014729">
    <property type="entry name" value="Rossmann-like_a/b/a_fold"/>
</dbReference>
<dbReference type="SMART" id="SM00981">
    <property type="entry name" value="THUMP"/>
    <property type="match status" value="1"/>
</dbReference>
<dbReference type="Gene3D" id="3.40.50.620">
    <property type="entry name" value="HUPs"/>
    <property type="match status" value="1"/>
</dbReference>
<keyword evidence="2 8" id="KW-0820">tRNA-binding</keyword>
<dbReference type="GO" id="GO:0005524">
    <property type="term" value="F:ATP binding"/>
    <property type="evidence" value="ECO:0007669"/>
    <property type="project" value="UniProtKB-UniRule"/>
</dbReference>
<dbReference type="InterPro" id="IPR054173">
    <property type="entry name" value="ThiI_fer"/>
</dbReference>
<dbReference type="Proteomes" id="UP001202674">
    <property type="component" value="Unassembled WGS sequence"/>
</dbReference>
<dbReference type="CDD" id="cd11716">
    <property type="entry name" value="THUMP_ThiI"/>
    <property type="match status" value="1"/>
</dbReference>
<dbReference type="Pfam" id="PF02568">
    <property type="entry name" value="ThiI"/>
    <property type="match status" value="1"/>
</dbReference>
<dbReference type="GO" id="GO:0052837">
    <property type="term" value="P:thiazole biosynthetic process"/>
    <property type="evidence" value="ECO:0007669"/>
    <property type="project" value="TreeGrafter"/>
</dbReference>
<feature type="domain" description="THUMP" evidence="9">
    <location>
        <begin position="65"/>
        <end position="172"/>
    </location>
</feature>
<proteinExistence type="inferred from homology"/>
<evidence type="ECO:0000256" key="4">
    <source>
        <dbReference type="ARBA" id="ARBA00022741"/>
    </source>
</evidence>
<gene>
    <name evidence="8" type="primary">thiI</name>
    <name evidence="10" type="ORF">AArcSt11_14515</name>
</gene>
<comment type="function">
    <text evidence="8">Catalyzes the ATP-dependent transfer of a sulfur to tRNA to produce 4-thiouridine in position 8 of tRNAs, which functions as a near-UV photosensor. Also catalyzes the transfer of sulfur to the sulfur carrier protein ThiS, forming ThiS-thiocarboxylate. This is a step in the synthesis of thiazole, in the thiamine biosynthesis pathway. The sulfur is donated as persulfide by IscS.</text>
</comment>
<keyword evidence="6 8" id="KW-0694">RNA-binding</keyword>
<dbReference type="GO" id="GO:0140741">
    <property type="term" value="F:tRNA-uracil-4 sulfurtransferase activity"/>
    <property type="evidence" value="ECO:0007669"/>
    <property type="project" value="UniProtKB-EC"/>
</dbReference>
<keyword evidence="3 8" id="KW-0808">Transferase</keyword>
<dbReference type="HAMAP" id="MF_00021">
    <property type="entry name" value="ThiI"/>
    <property type="match status" value="1"/>
</dbReference>
<dbReference type="AlphaFoldDB" id="A0AAE3FT69"/>
<dbReference type="GO" id="GO:0000049">
    <property type="term" value="F:tRNA binding"/>
    <property type="evidence" value="ECO:0007669"/>
    <property type="project" value="UniProtKB-UniRule"/>
</dbReference>
<evidence type="ECO:0000259" key="9">
    <source>
        <dbReference type="PROSITE" id="PS51165"/>
    </source>
</evidence>
<comment type="subcellular location">
    <subcellularLocation>
        <location evidence="8">Cytoplasm</location>
    </subcellularLocation>
</comment>
<keyword evidence="1 8" id="KW-0963">Cytoplasm</keyword>
<keyword evidence="7 8" id="KW-0784">Thiamine biosynthesis</keyword>
<keyword evidence="11" id="KW-1185">Reference proteome</keyword>
<dbReference type="InterPro" id="IPR020536">
    <property type="entry name" value="ThiI_AANH"/>
</dbReference>
<comment type="pathway">
    <text evidence="8">Cofactor biosynthesis; thiamine diphosphate biosynthesis.</text>
</comment>
<evidence type="ECO:0000256" key="6">
    <source>
        <dbReference type="ARBA" id="ARBA00022884"/>
    </source>
</evidence>
<comment type="catalytic activity">
    <reaction evidence="8">
        <text>[ThiS sulfur-carrier protein]-C-terminal Gly-Gly-AMP + S-sulfanyl-L-cysteinyl-[cysteine desulfurase] + AH2 = [ThiS sulfur-carrier protein]-C-terminal-Gly-aminoethanethioate + L-cysteinyl-[cysteine desulfurase] + A + AMP + 2 H(+)</text>
        <dbReference type="Rhea" id="RHEA:43340"/>
        <dbReference type="Rhea" id="RHEA-COMP:12157"/>
        <dbReference type="Rhea" id="RHEA-COMP:12158"/>
        <dbReference type="Rhea" id="RHEA-COMP:12910"/>
        <dbReference type="Rhea" id="RHEA-COMP:19908"/>
        <dbReference type="ChEBI" id="CHEBI:13193"/>
        <dbReference type="ChEBI" id="CHEBI:15378"/>
        <dbReference type="ChEBI" id="CHEBI:17499"/>
        <dbReference type="ChEBI" id="CHEBI:29950"/>
        <dbReference type="ChEBI" id="CHEBI:61963"/>
        <dbReference type="ChEBI" id="CHEBI:90618"/>
        <dbReference type="ChEBI" id="CHEBI:232372"/>
        <dbReference type="ChEBI" id="CHEBI:456215"/>
    </reaction>
</comment>
<dbReference type="GO" id="GO:0002937">
    <property type="term" value="P:tRNA 4-thiouridine biosynthesis"/>
    <property type="evidence" value="ECO:0007669"/>
    <property type="project" value="TreeGrafter"/>
</dbReference>
<name>A0AAE3FT69_9EURY</name>
<feature type="binding site" evidence="8">
    <location>
        <position position="304"/>
    </location>
    <ligand>
        <name>ATP</name>
        <dbReference type="ChEBI" id="CHEBI:30616"/>
    </ligand>
</feature>
<evidence type="ECO:0000256" key="7">
    <source>
        <dbReference type="ARBA" id="ARBA00022977"/>
    </source>
</evidence>
<protein>
    <recommendedName>
        <fullName evidence="8">Probable tRNA sulfurtransferase</fullName>
        <ecNumber evidence="8">2.8.1.4</ecNumber>
    </recommendedName>
    <alternativeName>
        <fullName evidence="8">Sulfur carrier protein ThiS sulfurtransferase</fullName>
    </alternativeName>
    <alternativeName>
        <fullName evidence="8">Thiamine biosynthesis protein ThiI</fullName>
    </alternativeName>
    <alternativeName>
        <fullName evidence="8">tRNA 4-thiouridine synthase</fullName>
    </alternativeName>
</protein>
<evidence type="ECO:0000256" key="3">
    <source>
        <dbReference type="ARBA" id="ARBA00022679"/>
    </source>
</evidence>
<comment type="caution">
    <text evidence="10">The sequence shown here is derived from an EMBL/GenBank/DDBJ whole genome shotgun (WGS) entry which is preliminary data.</text>
</comment>
<dbReference type="SUPFAM" id="SSF52402">
    <property type="entry name" value="Adenine nucleotide alpha hydrolases-like"/>
    <property type="match status" value="1"/>
</dbReference>
<reference evidence="10 11" key="1">
    <citation type="journal article" date="2022" name="Syst. Appl. Microbiol.">
        <title>Natronocalculus amylovorans gen. nov., sp. nov., and Natranaeroarchaeum aerophilus sp. nov., dominant culturable amylolytic natronoarchaea from hypersaline soda lakes in southwestern Siberia.</title>
        <authorList>
            <person name="Sorokin D.Y."/>
            <person name="Elcheninov A.G."/>
            <person name="Khizhniak T.V."/>
            <person name="Koenen M."/>
            <person name="Bale N.J."/>
            <person name="Damste J.S.S."/>
            <person name="Kublanov I.V."/>
        </authorList>
    </citation>
    <scope>NUCLEOTIDE SEQUENCE [LARGE SCALE GENOMIC DNA]</scope>
    <source>
        <strain evidence="10 11">AArc-St1-1</strain>
    </source>
</reference>
<dbReference type="InterPro" id="IPR003720">
    <property type="entry name" value="tRNA_STrfase"/>
</dbReference>
<keyword evidence="5 8" id="KW-0067">ATP-binding</keyword>
<dbReference type="InterPro" id="IPR004114">
    <property type="entry name" value="THUMP_dom"/>
</dbReference>
<accession>A0AAE3FT69</accession>
<dbReference type="PANTHER" id="PTHR43209">
    <property type="entry name" value="TRNA SULFURTRANSFERASE"/>
    <property type="match status" value="1"/>
</dbReference>
<dbReference type="Pfam" id="PF02926">
    <property type="entry name" value="THUMP"/>
    <property type="match status" value="1"/>
</dbReference>
<dbReference type="PROSITE" id="PS51165">
    <property type="entry name" value="THUMP"/>
    <property type="match status" value="1"/>
</dbReference>
<keyword evidence="4 8" id="KW-0547">Nucleotide-binding</keyword>
<dbReference type="GO" id="GO:0004810">
    <property type="term" value="F:CCA tRNA nucleotidyltransferase activity"/>
    <property type="evidence" value="ECO:0007669"/>
    <property type="project" value="InterPro"/>
</dbReference>
<feature type="binding site" evidence="8">
    <location>
        <position position="295"/>
    </location>
    <ligand>
        <name>ATP</name>
        <dbReference type="ChEBI" id="CHEBI:30616"/>
    </ligand>
</feature>
<organism evidence="10 11">
    <name type="scientific">Natranaeroarchaeum aerophilus</name>
    <dbReference type="NCBI Taxonomy" id="2917711"/>
    <lineage>
        <taxon>Archaea</taxon>
        <taxon>Methanobacteriati</taxon>
        <taxon>Methanobacteriota</taxon>
        <taxon>Stenosarchaea group</taxon>
        <taxon>Halobacteria</taxon>
        <taxon>Halobacteriales</taxon>
        <taxon>Natronoarchaeaceae</taxon>
        <taxon>Natranaeroarchaeum</taxon>
    </lineage>
</organism>
<comment type="similarity">
    <text evidence="8">Belongs to the ThiI family.</text>
</comment>
<comment type="catalytic activity">
    <reaction evidence="8">
        <text>[ThiI sulfur-carrier protein]-S-sulfanyl-L-cysteine + a uridine in tRNA + 2 reduced [2Fe-2S]-[ferredoxin] + ATP + H(+) = [ThiI sulfur-carrier protein]-L-cysteine + a 4-thiouridine in tRNA + 2 oxidized [2Fe-2S]-[ferredoxin] + AMP + diphosphate</text>
        <dbReference type="Rhea" id="RHEA:24176"/>
        <dbReference type="Rhea" id="RHEA-COMP:10000"/>
        <dbReference type="Rhea" id="RHEA-COMP:10001"/>
        <dbReference type="Rhea" id="RHEA-COMP:13337"/>
        <dbReference type="Rhea" id="RHEA-COMP:13338"/>
        <dbReference type="Rhea" id="RHEA-COMP:13339"/>
        <dbReference type="Rhea" id="RHEA-COMP:13340"/>
        <dbReference type="ChEBI" id="CHEBI:15378"/>
        <dbReference type="ChEBI" id="CHEBI:29950"/>
        <dbReference type="ChEBI" id="CHEBI:30616"/>
        <dbReference type="ChEBI" id="CHEBI:33019"/>
        <dbReference type="ChEBI" id="CHEBI:33737"/>
        <dbReference type="ChEBI" id="CHEBI:33738"/>
        <dbReference type="ChEBI" id="CHEBI:61963"/>
        <dbReference type="ChEBI" id="CHEBI:65315"/>
        <dbReference type="ChEBI" id="CHEBI:136798"/>
        <dbReference type="ChEBI" id="CHEBI:456215"/>
        <dbReference type="EC" id="2.8.1.4"/>
    </reaction>
</comment>
<dbReference type="EMBL" id="JAKRVY010000010">
    <property type="protein sequence ID" value="MCL9814869.1"/>
    <property type="molecule type" value="Genomic_DNA"/>
</dbReference>
<dbReference type="GO" id="GO:0009229">
    <property type="term" value="P:thiamine diphosphate biosynthetic process"/>
    <property type="evidence" value="ECO:0007669"/>
    <property type="project" value="UniProtKB-UniRule"/>
</dbReference>
<evidence type="ECO:0000256" key="1">
    <source>
        <dbReference type="ARBA" id="ARBA00022490"/>
    </source>
</evidence>
<evidence type="ECO:0000256" key="2">
    <source>
        <dbReference type="ARBA" id="ARBA00022555"/>
    </source>
</evidence>
<dbReference type="EC" id="2.8.1.4" evidence="8"/>
<evidence type="ECO:0000313" key="10">
    <source>
        <dbReference type="EMBL" id="MCL9814869.1"/>
    </source>
</evidence>
<dbReference type="GO" id="GO:0005829">
    <property type="term" value="C:cytosol"/>
    <property type="evidence" value="ECO:0007669"/>
    <property type="project" value="TreeGrafter"/>
</dbReference>
<comment type="caution">
    <text evidence="8">Lacks conserved residue(s) required for the propagation of feature annotation.</text>
</comment>
<dbReference type="GO" id="GO:0009228">
    <property type="term" value="P:thiamine biosynthetic process"/>
    <property type="evidence" value="ECO:0007669"/>
    <property type="project" value="UniProtKB-KW"/>
</dbReference>
<evidence type="ECO:0000313" key="11">
    <source>
        <dbReference type="Proteomes" id="UP001202674"/>
    </source>
</evidence>
<dbReference type="InterPro" id="IPR049962">
    <property type="entry name" value="THUMP_ThiI"/>
</dbReference>
<feature type="binding site" evidence="8">
    <location>
        <begin position="190"/>
        <end position="191"/>
    </location>
    <ligand>
        <name>ATP</name>
        <dbReference type="ChEBI" id="CHEBI:30616"/>
    </ligand>
</feature>
<evidence type="ECO:0000256" key="5">
    <source>
        <dbReference type="ARBA" id="ARBA00022840"/>
    </source>
</evidence>
<feature type="binding site" evidence="8">
    <location>
        <position position="273"/>
    </location>
    <ligand>
        <name>ATP</name>
        <dbReference type="ChEBI" id="CHEBI:30616"/>
    </ligand>
</feature>
<dbReference type="Pfam" id="PF22025">
    <property type="entry name" value="ThiI_fer"/>
    <property type="match status" value="1"/>
</dbReference>
<evidence type="ECO:0000256" key="8">
    <source>
        <dbReference type="HAMAP-Rule" id="MF_00021"/>
    </source>
</evidence>
<dbReference type="InterPro" id="IPR050102">
    <property type="entry name" value="tRNA_sulfurtransferase_ThiI"/>
</dbReference>
<dbReference type="SUPFAM" id="SSF143437">
    <property type="entry name" value="THUMP domain-like"/>
    <property type="match status" value="1"/>
</dbReference>